<dbReference type="InterPro" id="IPR036047">
    <property type="entry name" value="F-box-like_dom_sf"/>
</dbReference>
<accession>A0A834FWD2</accession>
<feature type="region of interest" description="Disordered" evidence="1">
    <location>
        <begin position="1"/>
        <end position="22"/>
    </location>
</feature>
<gene>
    <name evidence="3" type="ORF">RHSIM_RhsimUnG0091900</name>
</gene>
<dbReference type="AlphaFoldDB" id="A0A834FWD2"/>
<feature type="domain" description="F-box" evidence="2">
    <location>
        <begin position="30"/>
        <end position="70"/>
    </location>
</feature>
<feature type="domain" description="F-box" evidence="2">
    <location>
        <begin position="419"/>
        <end position="459"/>
    </location>
</feature>
<evidence type="ECO:0000313" key="3">
    <source>
        <dbReference type="EMBL" id="KAF7114284.1"/>
    </source>
</evidence>
<comment type="caution">
    <text evidence="3">The sequence shown here is derived from an EMBL/GenBank/DDBJ whole genome shotgun (WGS) entry which is preliminary data.</text>
</comment>
<organism evidence="3 4">
    <name type="scientific">Rhododendron simsii</name>
    <name type="common">Sims's rhododendron</name>
    <dbReference type="NCBI Taxonomy" id="118357"/>
    <lineage>
        <taxon>Eukaryota</taxon>
        <taxon>Viridiplantae</taxon>
        <taxon>Streptophyta</taxon>
        <taxon>Embryophyta</taxon>
        <taxon>Tracheophyta</taxon>
        <taxon>Spermatophyta</taxon>
        <taxon>Magnoliopsida</taxon>
        <taxon>eudicotyledons</taxon>
        <taxon>Gunneridae</taxon>
        <taxon>Pentapetalae</taxon>
        <taxon>asterids</taxon>
        <taxon>Ericales</taxon>
        <taxon>Ericaceae</taxon>
        <taxon>Ericoideae</taxon>
        <taxon>Rhodoreae</taxon>
        <taxon>Rhododendron</taxon>
    </lineage>
</organism>
<dbReference type="SUPFAM" id="SSF81383">
    <property type="entry name" value="F-box domain"/>
    <property type="match status" value="2"/>
</dbReference>
<dbReference type="NCBIfam" id="TIGR01640">
    <property type="entry name" value="F_box_assoc_1"/>
    <property type="match status" value="2"/>
</dbReference>
<proteinExistence type="predicted"/>
<feature type="compositionally biased region" description="Basic and acidic residues" evidence="1">
    <location>
        <begin position="1"/>
        <end position="12"/>
    </location>
</feature>
<evidence type="ECO:0000259" key="2">
    <source>
        <dbReference type="SMART" id="SM00256"/>
    </source>
</evidence>
<dbReference type="Proteomes" id="UP000626092">
    <property type="component" value="Unassembled WGS sequence"/>
</dbReference>
<evidence type="ECO:0000256" key="1">
    <source>
        <dbReference type="SAM" id="MobiDB-lite"/>
    </source>
</evidence>
<keyword evidence="4" id="KW-1185">Reference proteome</keyword>
<name>A0A834FWD2_RHOSS</name>
<dbReference type="Pfam" id="PF00646">
    <property type="entry name" value="F-box"/>
    <property type="match status" value="2"/>
</dbReference>
<dbReference type="EMBL" id="WJXA01000229">
    <property type="protein sequence ID" value="KAF7114284.1"/>
    <property type="molecule type" value="Genomic_DNA"/>
</dbReference>
<dbReference type="InterPro" id="IPR015915">
    <property type="entry name" value="Kelch-typ_b-propeller"/>
</dbReference>
<protein>
    <recommendedName>
        <fullName evidence="2">F-box domain-containing protein</fullName>
    </recommendedName>
</protein>
<dbReference type="PANTHER" id="PTHR35546">
    <property type="entry name" value="F-BOX PROTEIN INTERACTION DOMAIN PROTEIN-RELATED"/>
    <property type="match status" value="1"/>
</dbReference>
<dbReference type="InterPro" id="IPR017451">
    <property type="entry name" value="F-box-assoc_interact_dom"/>
</dbReference>
<dbReference type="Pfam" id="PF07734">
    <property type="entry name" value="FBA_1"/>
    <property type="match status" value="2"/>
</dbReference>
<sequence length="777" mass="88260">MTMKTSREETKPIADGAPPQTSPAADLIANNFDVLTQILLRLPAKFLIRFKSVSKHWLSLLSDSQFAFAHSRLNSKPLISSFYFYYNERLESVSLNGSPTLPSLFFLRHLTGDYTILQSCNGLLLIKNVKLVDDCVEEQYIVCNPITQKFHVLARPGGDCDESCCLAFDPSKSPHYKVVFFVWRLGVSSVSLEMDIYSSETACWKNISPMDNSRKFLNGAFWNGAIYWLCDQYNLLRFDAETEKMMKIPYMPSGSSGRILCPFNTRYFGECGWSGRLLLIQSQSQSGARLKIWEMDKDCCRWNVKFHVDLKTLISEFPEMGSKTRCKFTLMGVVEGEKEDDFVLILAIPGTRRFVITYNYSSYGRKLCYPLEPLSTCSFPIISSTPKGTMTMTKSRSKPKPTTDGTPPETSPAAELIANNVDLLTQILLRIPAKSLIRFESVSKHWLSLISNSRFASTHSRLNPNPSISSLYFYYKGKLESVSVNGIPTIPSLSFLRPLTSDFTVLHSCNGLLLIKYTQLVNNLLKERYVVCNPTTQKFHVVCKASRGSYHVHSCRLALDPLKSPHYKVVLYSSSSVMDIYSSETACWKRIFLPNGPMHIRTYEPCGNGAFWNGAIYWLCDSYNMLRFDIETEKMMKIPYTQSSSGILPLHNTWYFGECGLGGRLLLIQSHSHSTATFKICEMDKDCCQWNGKFHVDLKTSISEFPEMANRRLYNFTVMCGVEGDKQNDFALVLAIPGKVISYNLQKKTWNVLSIRDSREVPGYTRVFPFVESLFPL</sequence>
<dbReference type="OrthoDB" id="601668at2759"/>
<dbReference type="InterPro" id="IPR055290">
    <property type="entry name" value="At3g26010-like"/>
</dbReference>
<feature type="region of interest" description="Disordered" evidence="1">
    <location>
        <begin position="388"/>
        <end position="412"/>
    </location>
</feature>
<reference evidence="3" key="1">
    <citation type="submission" date="2019-11" db="EMBL/GenBank/DDBJ databases">
        <authorList>
            <person name="Liu Y."/>
            <person name="Hou J."/>
            <person name="Li T.-Q."/>
            <person name="Guan C.-H."/>
            <person name="Wu X."/>
            <person name="Wu H.-Z."/>
            <person name="Ling F."/>
            <person name="Zhang R."/>
            <person name="Shi X.-G."/>
            <person name="Ren J.-P."/>
            <person name="Chen E.-F."/>
            <person name="Sun J.-M."/>
        </authorList>
    </citation>
    <scope>NUCLEOTIDE SEQUENCE</scope>
    <source>
        <strain evidence="3">Adult_tree_wgs_1</strain>
        <tissue evidence="3">Leaves</tissue>
    </source>
</reference>
<dbReference type="SUPFAM" id="SSF117281">
    <property type="entry name" value="Kelch motif"/>
    <property type="match status" value="1"/>
</dbReference>
<dbReference type="SMART" id="SM00256">
    <property type="entry name" value="FBOX"/>
    <property type="match status" value="2"/>
</dbReference>
<dbReference type="PANTHER" id="PTHR35546:SF130">
    <property type="entry name" value="EXPRESSED PROTEIN"/>
    <property type="match status" value="1"/>
</dbReference>
<dbReference type="InterPro" id="IPR006527">
    <property type="entry name" value="F-box-assoc_dom_typ1"/>
</dbReference>
<evidence type="ECO:0000313" key="4">
    <source>
        <dbReference type="Proteomes" id="UP000626092"/>
    </source>
</evidence>
<dbReference type="InterPro" id="IPR001810">
    <property type="entry name" value="F-box_dom"/>
</dbReference>